<dbReference type="AlphaFoldDB" id="A0A5R9G2N5"/>
<keyword evidence="1" id="KW-0805">Transcription regulation</keyword>
<keyword evidence="7" id="KW-1185">Reference proteome</keyword>
<keyword evidence="2" id="KW-0238">DNA-binding</keyword>
<dbReference type="SMART" id="SM00342">
    <property type="entry name" value="HTH_ARAC"/>
    <property type="match status" value="1"/>
</dbReference>
<dbReference type="PROSITE" id="PS01124">
    <property type="entry name" value="HTH_ARAC_FAMILY_2"/>
    <property type="match status" value="1"/>
</dbReference>
<dbReference type="OrthoDB" id="1975037at2"/>
<evidence type="ECO:0000256" key="4">
    <source>
        <dbReference type="SAM" id="Phobius"/>
    </source>
</evidence>
<keyword evidence="4" id="KW-0812">Transmembrane</keyword>
<feature type="transmembrane region" description="Helical" evidence="4">
    <location>
        <begin position="27"/>
        <end position="51"/>
    </location>
</feature>
<gene>
    <name evidence="6" type="ORF">FE782_19825</name>
</gene>
<dbReference type="PANTHER" id="PTHR43280:SF2">
    <property type="entry name" value="HTH-TYPE TRANSCRIPTIONAL REGULATOR EXSA"/>
    <property type="match status" value="1"/>
</dbReference>
<dbReference type="Pfam" id="PF12833">
    <property type="entry name" value="HTH_18"/>
    <property type="match status" value="1"/>
</dbReference>
<feature type="transmembrane region" description="Helical" evidence="4">
    <location>
        <begin position="299"/>
        <end position="320"/>
    </location>
</feature>
<dbReference type="PROSITE" id="PS00041">
    <property type="entry name" value="HTH_ARAC_FAMILY_1"/>
    <property type="match status" value="1"/>
</dbReference>
<feature type="domain" description="HTH araC/xylS-type" evidence="5">
    <location>
        <begin position="661"/>
        <end position="758"/>
    </location>
</feature>
<evidence type="ECO:0000256" key="1">
    <source>
        <dbReference type="ARBA" id="ARBA00023015"/>
    </source>
</evidence>
<evidence type="ECO:0000256" key="3">
    <source>
        <dbReference type="ARBA" id="ARBA00023163"/>
    </source>
</evidence>
<dbReference type="Pfam" id="PF17853">
    <property type="entry name" value="GGDEF_2"/>
    <property type="match status" value="1"/>
</dbReference>
<dbReference type="InterPro" id="IPR018062">
    <property type="entry name" value="HTH_AraC-typ_CS"/>
</dbReference>
<keyword evidence="4" id="KW-0472">Membrane</keyword>
<accession>A0A5R9G2N5</accession>
<dbReference type="InterPro" id="IPR018060">
    <property type="entry name" value="HTH_AraC"/>
</dbReference>
<evidence type="ECO:0000256" key="2">
    <source>
        <dbReference type="ARBA" id="ARBA00023125"/>
    </source>
</evidence>
<dbReference type="SUPFAM" id="SSF46689">
    <property type="entry name" value="Homeodomain-like"/>
    <property type="match status" value="2"/>
</dbReference>
<organism evidence="6 7">
    <name type="scientific">Paenibacillus antri</name>
    <dbReference type="NCBI Taxonomy" id="2582848"/>
    <lineage>
        <taxon>Bacteria</taxon>
        <taxon>Bacillati</taxon>
        <taxon>Bacillota</taxon>
        <taxon>Bacilli</taxon>
        <taxon>Bacillales</taxon>
        <taxon>Paenibacillaceae</taxon>
        <taxon>Paenibacillus</taxon>
    </lineage>
</organism>
<dbReference type="RefSeq" id="WP_138195979.1">
    <property type="nucleotide sequence ID" value="NZ_VCIW01000014.1"/>
</dbReference>
<evidence type="ECO:0000259" key="5">
    <source>
        <dbReference type="PROSITE" id="PS01124"/>
    </source>
</evidence>
<sequence>MKLRADKVRVMLRKLRQRLETRISRRYFYKLIGLGLVSVVVPIMLISFFSYRITVSNMEGQNDQARFDMLGQLQSRVDERLETARNALYALVFDSDITQAANMNGAAIGPQLLIDVQGKLSTLTQSIQDSYGVSLYFVDSETTLFNDRYIKKSDASWVSDFPKHGPVGEWMYQTGSGFQVVTHTVALPAMSESPKAYLSIHLHQRAFAGILRDIDFIESADVYFLDVTFKPILARTQGEVEGAQTEAGLDWIRGNPRVYDIRNDAKADLSTQYVQSERTGWYTALMVPLSSQSAFTADIVGITVLVSLLAIGAGAVLIYFNSKRLYAPIRQWLQDENYTPEDQKKDEWAWLRSRWNNLKEDLQRSAPELREAFLISLLGGYYAHAKEEAEALMKRHHLPHDHKCVALVVDPGDFSKYRSFEAKDEALVHMAIANIFEELISHSYLEGDSFHRPEAYQSVLLVYFPRDMKDEQARQMAKQLAQSLIQSIETYLKFPITLGLGGIRPVMHELRESYLEAKEALQYRIIREDEPILDFHEVKQDSGRFDYPFDISEQIVKDLRSGNREEVERGFNVFVDLIRACNYSDAVYRKILLMLYSATIQGFYQYSKEAMSDLINQNGHEIILSAQFLTEIEQWFRDTWFAYCFAIIDHENESKGKQVIDAVKSYISRTLNQDHSLQLVAEQVNLNPSYLSRLFRKETGQNFVQYVAQIKVEEAKKQLEQTDEPIYRIAEHVGYTEQTFRRVFKNLTKMSPNEYRTSIRK</sequence>
<keyword evidence="3" id="KW-0804">Transcription</keyword>
<reference evidence="6 7" key="1">
    <citation type="submission" date="2019-05" db="EMBL/GenBank/DDBJ databases">
        <authorList>
            <person name="Narsing Rao M.P."/>
            <person name="Li W.J."/>
        </authorList>
    </citation>
    <scope>NUCLEOTIDE SEQUENCE [LARGE SCALE GENOMIC DNA]</scope>
    <source>
        <strain evidence="6 7">SYSU_K30003</strain>
    </source>
</reference>
<dbReference type="GO" id="GO:0043565">
    <property type="term" value="F:sequence-specific DNA binding"/>
    <property type="evidence" value="ECO:0007669"/>
    <property type="project" value="InterPro"/>
</dbReference>
<evidence type="ECO:0000313" key="7">
    <source>
        <dbReference type="Proteomes" id="UP000309676"/>
    </source>
</evidence>
<protein>
    <submittedName>
        <fullName evidence="6">Helix-turn-helix domain-containing protein</fullName>
    </submittedName>
</protein>
<name>A0A5R9G2N5_9BACL</name>
<evidence type="ECO:0000313" key="6">
    <source>
        <dbReference type="EMBL" id="TLS50612.1"/>
    </source>
</evidence>
<dbReference type="PANTHER" id="PTHR43280">
    <property type="entry name" value="ARAC-FAMILY TRANSCRIPTIONAL REGULATOR"/>
    <property type="match status" value="1"/>
</dbReference>
<dbReference type="GO" id="GO:0003700">
    <property type="term" value="F:DNA-binding transcription factor activity"/>
    <property type="evidence" value="ECO:0007669"/>
    <property type="project" value="InterPro"/>
</dbReference>
<keyword evidence="4" id="KW-1133">Transmembrane helix</keyword>
<dbReference type="EMBL" id="VCIW01000014">
    <property type="protein sequence ID" value="TLS50612.1"/>
    <property type="molecule type" value="Genomic_DNA"/>
</dbReference>
<dbReference type="InterPro" id="IPR041522">
    <property type="entry name" value="CdaR_GGDEF"/>
</dbReference>
<dbReference type="InterPro" id="IPR009057">
    <property type="entry name" value="Homeodomain-like_sf"/>
</dbReference>
<comment type="caution">
    <text evidence="6">The sequence shown here is derived from an EMBL/GenBank/DDBJ whole genome shotgun (WGS) entry which is preliminary data.</text>
</comment>
<dbReference type="Proteomes" id="UP000309676">
    <property type="component" value="Unassembled WGS sequence"/>
</dbReference>
<proteinExistence type="predicted"/>
<dbReference type="Gene3D" id="1.10.10.60">
    <property type="entry name" value="Homeodomain-like"/>
    <property type="match status" value="2"/>
</dbReference>